<dbReference type="AlphaFoldDB" id="A0AAD2Q4R6"/>
<proteinExistence type="predicted"/>
<dbReference type="EMBL" id="CAVNYO010000405">
    <property type="protein sequence ID" value="CAK5276113.1"/>
    <property type="molecule type" value="Genomic_DNA"/>
</dbReference>
<feature type="compositionally biased region" description="Basic and acidic residues" evidence="1">
    <location>
        <begin position="38"/>
        <end position="47"/>
    </location>
</feature>
<protein>
    <submittedName>
        <fullName evidence="2">Uncharacterized protein</fullName>
    </submittedName>
</protein>
<keyword evidence="3" id="KW-1185">Reference proteome</keyword>
<evidence type="ECO:0000256" key="1">
    <source>
        <dbReference type="SAM" id="MobiDB-lite"/>
    </source>
</evidence>
<accession>A0AAD2Q4R6</accession>
<organism evidence="2 3">
    <name type="scientific">Mycena citricolor</name>
    <dbReference type="NCBI Taxonomy" id="2018698"/>
    <lineage>
        <taxon>Eukaryota</taxon>
        <taxon>Fungi</taxon>
        <taxon>Dikarya</taxon>
        <taxon>Basidiomycota</taxon>
        <taxon>Agaricomycotina</taxon>
        <taxon>Agaricomycetes</taxon>
        <taxon>Agaricomycetidae</taxon>
        <taxon>Agaricales</taxon>
        <taxon>Marasmiineae</taxon>
        <taxon>Mycenaceae</taxon>
        <taxon>Mycena</taxon>
    </lineage>
</organism>
<evidence type="ECO:0000313" key="2">
    <source>
        <dbReference type="EMBL" id="CAK5276113.1"/>
    </source>
</evidence>
<comment type="caution">
    <text evidence="2">The sequence shown here is derived from an EMBL/GenBank/DDBJ whole genome shotgun (WGS) entry which is preliminary data.</text>
</comment>
<dbReference type="Proteomes" id="UP001295794">
    <property type="component" value="Unassembled WGS sequence"/>
</dbReference>
<evidence type="ECO:0000313" key="3">
    <source>
        <dbReference type="Proteomes" id="UP001295794"/>
    </source>
</evidence>
<feature type="region of interest" description="Disordered" evidence="1">
    <location>
        <begin position="38"/>
        <end position="59"/>
    </location>
</feature>
<name>A0AAD2Q4R6_9AGAR</name>
<reference evidence="2" key="1">
    <citation type="submission" date="2023-11" db="EMBL/GenBank/DDBJ databases">
        <authorList>
            <person name="De Vega J J."/>
            <person name="De Vega J J."/>
        </authorList>
    </citation>
    <scope>NUCLEOTIDE SEQUENCE</scope>
</reference>
<sequence>MAAHINTLPSDPSALKQMEKQILKEGNAEAHQVKHALKDVDASEKAATKAQKSLNKEEKKNEKLNKLEMKAAKDLNKATHRHDTLLNDIQSSERDLKLKHQQDVKLHADLEQKKLQAEELAALQRKHDDEREQKLKDIREAAGGIS</sequence>
<gene>
    <name evidence="2" type="ORF">MYCIT1_LOCUS24236</name>
</gene>